<dbReference type="EMBL" id="SNRW01012558">
    <property type="protein sequence ID" value="KAA6373659.1"/>
    <property type="molecule type" value="Genomic_DNA"/>
</dbReference>
<reference evidence="1 2" key="1">
    <citation type="submission" date="2019-03" db="EMBL/GenBank/DDBJ databases">
        <title>Single cell metagenomics reveals metabolic interactions within the superorganism composed of flagellate Streblomastix strix and complex community of Bacteroidetes bacteria on its surface.</title>
        <authorList>
            <person name="Treitli S.C."/>
            <person name="Kolisko M."/>
            <person name="Husnik F."/>
            <person name="Keeling P."/>
            <person name="Hampl V."/>
        </authorList>
    </citation>
    <scope>NUCLEOTIDE SEQUENCE [LARGE SCALE GENOMIC DNA]</scope>
    <source>
        <strain evidence="1">ST1C</strain>
    </source>
</reference>
<accession>A0A5J4UTE0</accession>
<gene>
    <name evidence="1" type="ORF">EZS28_030813</name>
</gene>
<organism evidence="1 2">
    <name type="scientific">Streblomastix strix</name>
    <dbReference type="NCBI Taxonomy" id="222440"/>
    <lineage>
        <taxon>Eukaryota</taxon>
        <taxon>Metamonada</taxon>
        <taxon>Preaxostyla</taxon>
        <taxon>Oxymonadida</taxon>
        <taxon>Streblomastigidae</taxon>
        <taxon>Streblomastix</taxon>
    </lineage>
</organism>
<evidence type="ECO:0000313" key="2">
    <source>
        <dbReference type="Proteomes" id="UP000324800"/>
    </source>
</evidence>
<dbReference type="Proteomes" id="UP000324800">
    <property type="component" value="Unassembled WGS sequence"/>
</dbReference>
<dbReference type="AlphaFoldDB" id="A0A5J4UTE0"/>
<evidence type="ECO:0000313" key="1">
    <source>
        <dbReference type="EMBL" id="KAA6373659.1"/>
    </source>
</evidence>
<comment type="caution">
    <text evidence="1">The sequence shown here is derived from an EMBL/GenBank/DDBJ whole genome shotgun (WGS) entry which is preliminary data.</text>
</comment>
<sequence>MYIPPPYPSQLSDIQFSNIAFSNMNQLFNPEIVAKIPPPVRLLHSVKMHYSSIVIYPSDLIDAQIPPPDLDSH</sequence>
<protein>
    <submittedName>
        <fullName evidence="1">Uncharacterized protein</fullName>
    </submittedName>
</protein>
<name>A0A5J4UTE0_9EUKA</name>
<proteinExistence type="predicted"/>